<feature type="region of interest" description="Disordered" evidence="1">
    <location>
        <begin position="388"/>
        <end position="431"/>
    </location>
</feature>
<feature type="compositionally biased region" description="Low complexity" evidence="1">
    <location>
        <begin position="325"/>
        <end position="339"/>
    </location>
</feature>
<dbReference type="VEuPathDB" id="FungiDB:MUCCIDRAFT_163210"/>
<evidence type="ECO:0000313" key="4">
    <source>
        <dbReference type="Proteomes" id="UP000077051"/>
    </source>
</evidence>
<evidence type="ECO:0000259" key="2">
    <source>
        <dbReference type="Pfam" id="PF25482"/>
    </source>
</evidence>
<evidence type="ECO:0000313" key="3">
    <source>
        <dbReference type="EMBL" id="OAD03651.1"/>
    </source>
</evidence>
<reference evidence="3 4" key="1">
    <citation type="submission" date="2015-06" db="EMBL/GenBank/DDBJ databases">
        <title>Expansion of signal transduction pathways in fungi by whole-genome duplication.</title>
        <authorList>
            <consortium name="DOE Joint Genome Institute"/>
            <person name="Corrochano L.M."/>
            <person name="Kuo A."/>
            <person name="Marcet-Houben M."/>
            <person name="Polaino S."/>
            <person name="Salamov A."/>
            <person name="Villalobos J.M."/>
            <person name="Alvarez M.I."/>
            <person name="Avalos J."/>
            <person name="Benito E.P."/>
            <person name="Benoit I."/>
            <person name="Burger G."/>
            <person name="Camino L.P."/>
            <person name="Canovas D."/>
            <person name="Cerda-Olmedo E."/>
            <person name="Cheng J.-F."/>
            <person name="Dominguez A."/>
            <person name="Elias M."/>
            <person name="Eslava A.P."/>
            <person name="Glaser F."/>
            <person name="Grimwood J."/>
            <person name="Gutierrez G."/>
            <person name="Heitman J."/>
            <person name="Henrissat B."/>
            <person name="Iturriaga E.A."/>
            <person name="Lang B.F."/>
            <person name="Lavin J.L."/>
            <person name="Lee S."/>
            <person name="Li W."/>
            <person name="Lindquist E."/>
            <person name="Lopez-Garcia S."/>
            <person name="Luque E.M."/>
            <person name="Marcos A.T."/>
            <person name="Martin J."/>
            <person name="Mccluskey K."/>
            <person name="Medina H.R."/>
            <person name="Miralles-Duran A."/>
            <person name="Miyazaki A."/>
            <person name="Munoz-Torres E."/>
            <person name="Oguiza J.A."/>
            <person name="Ohm R."/>
            <person name="Olmedo M."/>
            <person name="Orejas M."/>
            <person name="Ortiz-Castellanos L."/>
            <person name="Pisabarro A.G."/>
            <person name="Rodriguez-Romero J."/>
            <person name="Ruiz-Herrera J."/>
            <person name="Ruiz-Vazquez R."/>
            <person name="Sanz C."/>
            <person name="Schackwitz W."/>
            <person name="Schmutz J."/>
            <person name="Shahriari M."/>
            <person name="Shelest E."/>
            <person name="Silva-Franco F."/>
            <person name="Soanes D."/>
            <person name="Syed K."/>
            <person name="Tagua V.G."/>
            <person name="Talbot N.J."/>
            <person name="Thon M."/>
            <person name="De Vries R.P."/>
            <person name="Wiebenga A."/>
            <person name="Yadav J.S."/>
            <person name="Braun E.L."/>
            <person name="Baker S."/>
            <person name="Garre V."/>
            <person name="Horwitz B."/>
            <person name="Torres-Martinez S."/>
            <person name="Idnurm A."/>
            <person name="Herrera-Estrella A."/>
            <person name="Gabaldon T."/>
            <person name="Grigoriev I.V."/>
        </authorList>
    </citation>
    <scope>NUCLEOTIDE SEQUENCE [LARGE SCALE GENOMIC DNA]</scope>
    <source>
        <strain evidence="3 4">CBS 277.49</strain>
    </source>
</reference>
<dbReference type="STRING" id="747725.A0A168LKQ4"/>
<dbReference type="OrthoDB" id="10265971at2759"/>
<organism evidence="3 4">
    <name type="scientific">Mucor lusitanicus CBS 277.49</name>
    <dbReference type="NCBI Taxonomy" id="747725"/>
    <lineage>
        <taxon>Eukaryota</taxon>
        <taxon>Fungi</taxon>
        <taxon>Fungi incertae sedis</taxon>
        <taxon>Mucoromycota</taxon>
        <taxon>Mucoromycotina</taxon>
        <taxon>Mucoromycetes</taxon>
        <taxon>Mucorales</taxon>
        <taxon>Mucorineae</taxon>
        <taxon>Mucoraceae</taxon>
        <taxon>Mucor</taxon>
    </lineage>
</organism>
<feature type="region of interest" description="Disordered" evidence="1">
    <location>
        <begin position="320"/>
        <end position="346"/>
    </location>
</feature>
<comment type="caution">
    <text evidence="3">The sequence shown here is derived from an EMBL/GenBank/DDBJ whole genome shotgun (WGS) entry which is preliminary data.</text>
</comment>
<dbReference type="AlphaFoldDB" id="A0A168LKQ4"/>
<feature type="compositionally biased region" description="Polar residues" evidence="1">
    <location>
        <begin position="140"/>
        <end position="154"/>
    </location>
</feature>
<proteinExistence type="predicted"/>
<dbReference type="InterPro" id="IPR057227">
    <property type="entry name" value="DUF7905"/>
</dbReference>
<dbReference type="Pfam" id="PF25482">
    <property type="entry name" value="DUF7905"/>
    <property type="match status" value="1"/>
</dbReference>
<evidence type="ECO:0000256" key="1">
    <source>
        <dbReference type="SAM" id="MobiDB-lite"/>
    </source>
</evidence>
<gene>
    <name evidence="3" type="ORF">MUCCIDRAFT_163210</name>
</gene>
<name>A0A168LKQ4_MUCCL</name>
<sequence>MIQPNIKVFPLPYISFNKYAELEPKLKELAKKMKTEIQYNFGDQYFEITGRSQQACDDTSKIIEEHLIPQLTSIAVDEYRFHGTFEDFESMLSSATASPSVSTTISTANNVIRIKGRPLNLEKLDQDIAATSGAAPDTPASENNTTTPTANSTGAYFYGDTESDEPDTEEEDEFVETFTFAKNVSDPREVLTGPPVNNTKPVDYLRVIGNDTNTECSLIERRVKIVGTSKEAVQEAQERFRNLQTIFKRRRRGTQYVACVHYPTEAPEFGLYFCNLERYAQQNFVDVLERPSSPLYVILPVFKDRTGKYAKPVDMLDSAQQSPTQQWVQRQHQQQQMHQESSLSLDERMRMATLEHKKRGYGNASAGMAPDLVPLWGENKNYVVRSSAQPPASAFRNGSPASTPPPKAPEDDFPSLPSAAPRVAPKKTNTRRVMRLTSQKASAAVSPGGVPRSVSNMENLRVYNFHNIKTALEEGLNGVRGFKGDVKLSAKIGKVLWSQITPDVQKQIWTYTDLNDRLMGNAGVKPVFNNITTMSDEIITRMSEVLPSAHSRRVSFEIYANARNQPAMPYQPVIMYMKNQGVVELTKVISATNKVTEIDWVSLDRKFDFQFLLQTEETTRMDVKPFNTFINRVAVNPETRHITFNNVPDFLEVNYILSKQTTIYRIVFPIVAEITRVERLPLVQQIDSYGYEKILGDTGKGQVWYEFEVFYSTYDAIFKENHKLPAGKLASWTSASIIEGIENANSLIEYIRTLLTMVEKFEGALR</sequence>
<keyword evidence="4" id="KW-1185">Reference proteome</keyword>
<feature type="domain" description="DUF7905" evidence="2">
    <location>
        <begin position="454"/>
        <end position="739"/>
    </location>
</feature>
<dbReference type="EMBL" id="AMYB01000004">
    <property type="protein sequence ID" value="OAD03651.1"/>
    <property type="molecule type" value="Genomic_DNA"/>
</dbReference>
<accession>A0A168LKQ4</accession>
<dbReference type="Proteomes" id="UP000077051">
    <property type="component" value="Unassembled WGS sequence"/>
</dbReference>
<feature type="region of interest" description="Disordered" evidence="1">
    <location>
        <begin position="132"/>
        <end position="168"/>
    </location>
</feature>
<protein>
    <recommendedName>
        <fullName evidence="2">DUF7905 domain-containing protein</fullName>
    </recommendedName>
</protein>